<feature type="compositionally biased region" description="Low complexity" evidence="1">
    <location>
        <begin position="409"/>
        <end position="418"/>
    </location>
</feature>
<feature type="domain" description="Heterokaryon incompatibility" evidence="2">
    <location>
        <begin position="209"/>
        <end position="318"/>
    </location>
</feature>
<dbReference type="InterPro" id="IPR010730">
    <property type="entry name" value="HET"/>
</dbReference>
<dbReference type="OrthoDB" id="5362512at2759"/>
<dbReference type="PANTHER" id="PTHR33112:SF16">
    <property type="entry name" value="HETEROKARYON INCOMPATIBILITY DOMAIN-CONTAINING PROTEIN"/>
    <property type="match status" value="1"/>
</dbReference>
<evidence type="ECO:0000313" key="4">
    <source>
        <dbReference type="Proteomes" id="UP000240883"/>
    </source>
</evidence>
<evidence type="ECO:0000256" key="1">
    <source>
        <dbReference type="SAM" id="MobiDB-lite"/>
    </source>
</evidence>
<dbReference type="EMBL" id="KZ678132">
    <property type="protein sequence ID" value="PSN69911.1"/>
    <property type="molecule type" value="Genomic_DNA"/>
</dbReference>
<name>A0A2T2NWW2_CORCC</name>
<dbReference type="Proteomes" id="UP000240883">
    <property type="component" value="Unassembled WGS sequence"/>
</dbReference>
<dbReference type="AlphaFoldDB" id="A0A2T2NWW2"/>
<dbReference type="PANTHER" id="PTHR33112">
    <property type="entry name" value="DOMAIN PROTEIN, PUTATIVE-RELATED"/>
    <property type="match status" value="1"/>
</dbReference>
<gene>
    <name evidence="3" type="ORF">BS50DRAFT_547683</name>
</gene>
<reference evidence="3 4" key="1">
    <citation type="journal article" date="2018" name="Front. Microbiol.">
        <title>Genome-Wide Analysis of Corynespora cassiicola Leaf Fall Disease Putative Effectors.</title>
        <authorList>
            <person name="Lopez D."/>
            <person name="Ribeiro S."/>
            <person name="Label P."/>
            <person name="Fumanal B."/>
            <person name="Venisse J.S."/>
            <person name="Kohler A."/>
            <person name="de Oliveira R.R."/>
            <person name="Labutti K."/>
            <person name="Lipzen A."/>
            <person name="Lail K."/>
            <person name="Bauer D."/>
            <person name="Ohm R.A."/>
            <person name="Barry K.W."/>
            <person name="Spatafora J."/>
            <person name="Grigoriev I.V."/>
            <person name="Martin F.M."/>
            <person name="Pujade-Renaud V."/>
        </authorList>
    </citation>
    <scope>NUCLEOTIDE SEQUENCE [LARGE SCALE GENOMIC DNA]</scope>
    <source>
        <strain evidence="3 4">Philippines</strain>
    </source>
</reference>
<organism evidence="3 4">
    <name type="scientific">Corynespora cassiicola Philippines</name>
    <dbReference type="NCBI Taxonomy" id="1448308"/>
    <lineage>
        <taxon>Eukaryota</taxon>
        <taxon>Fungi</taxon>
        <taxon>Dikarya</taxon>
        <taxon>Ascomycota</taxon>
        <taxon>Pezizomycotina</taxon>
        <taxon>Dothideomycetes</taxon>
        <taxon>Pleosporomycetidae</taxon>
        <taxon>Pleosporales</taxon>
        <taxon>Corynesporascaceae</taxon>
        <taxon>Corynespora</taxon>
    </lineage>
</organism>
<keyword evidence="4" id="KW-1185">Reference proteome</keyword>
<protein>
    <submittedName>
        <fullName evidence="3">HET-domain-containing protein</fullName>
    </submittedName>
</protein>
<sequence length="826" mass="94463">MLCNVCFRMLRGQEGRIWKGTYDLHFTHHSAGKELRRSALINCGICRVLFEELQTKVDHTLVFDDLELLVTASLSVLDHPRVQHLYRLDFKLRCNRIRSQRTFVLKRTASGDPPFRTPISHSTSSDEVYQLSRRWMSKCRCADTERPPSWYPARLISLEQLKTKDFLDTRRLISTNQRGGDDLDDTLVKLVEKEDWENPNEPPHGDVRYVTLSHCWGSSGNTKLMLTSKNIKSLKQGIRLCDLPRTFRDAVEFAARLPRVGYIWIDSLCIKQGYEDREDWLLQSATMHKVYSETFLNISASAASNSEMGLFFPRRPELLLEDEVILNIEGIPGVKSSSLQALEVQLEPLTEEIRMSFVQWLDQIWLFSCVILLMRAIVEYLDVQLATGEKIAIQQQFMEHSRRLSRMNSVRTPSTRDSSPSRESDLGESVGGNDTKNLRRCTILDVSFWKNTVDKAPVNTRGWVLQERLMSPRVLHFCHDQVAWECGEFDAAEGQPQGMPNFQLTSDGIVEESRLKGLDPRTDGKRLRRIRLQGYDDPDPHMQPQVFALELWKRIVEVYSRTAVSNPEDKLIALSGMARWMASKIGTKEKPAEYVAGLWKDYLASQLLWRVEPIFQGIDGNFKHPSTRPGYRAPSWSWASIDADKDHGIAYAEITDRDLCIQVENFSIKPKFKANPYGLIESGHLFLRGKLRKASLHPKPKGRFGWRLIGRESLDDEEHTNVYLDCPSSDGEGIFGPDANVYVVPAAWGERTASPESKYLICLLIQLVKEHSSGPAFRRIGLTKLSPWADSRALNDEKILESYNSDVDMPHQGYDAMTGEHTILML</sequence>
<dbReference type="STRING" id="1448308.A0A2T2NWW2"/>
<dbReference type="Pfam" id="PF06985">
    <property type="entry name" value="HET"/>
    <property type="match status" value="1"/>
</dbReference>
<evidence type="ECO:0000313" key="3">
    <source>
        <dbReference type="EMBL" id="PSN69911.1"/>
    </source>
</evidence>
<evidence type="ECO:0000259" key="2">
    <source>
        <dbReference type="Pfam" id="PF06985"/>
    </source>
</evidence>
<proteinExistence type="predicted"/>
<accession>A0A2T2NWW2</accession>
<feature type="region of interest" description="Disordered" evidence="1">
    <location>
        <begin position="404"/>
        <end position="433"/>
    </location>
</feature>